<evidence type="ECO:0000313" key="2">
    <source>
        <dbReference type="EMBL" id="RUS28138.1"/>
    </source>
</evidence>
<dbReference type="Proteomes" id="UP000274822">
    <property type="component" value="Unassembled WGS sequence"/>
</dbReference>
<feature type="region of interest" description="Disordered" evidence="1">
    <location>
        <begin position="1"/>
        <end position="40"/>
    </location>
</feature>
<dbReference type="AlphaFoldDB" id="A0A433QEC8"/>
<proteinExistence type="predicted"/>
<protein>
    <recommendedName>
        <fullName evidence="4">S-adenosyl-L-methionine-dependent methyltransferase</fullName>
    </recommendedName>
</protein>
<dbReference type="EMBL" id="RBNJ01007120">
    <property type="protein sequence ID" value="RUS28138.1"/>
    <property type="molecule type" value="Genomic_DNA"/>
</dbReference>
<reference evidence="2 3" key="1">
    <citation type="journal article" date="2018" name="New Phytol.">
        <title>Phylogenomics of Endogonaceae and evolution of mycorrhizas within Mucoromycota.</title>
        <authorList>
            <person name="Chang Y."/>
            <person name="Desiro A."/>
            <person name="Na H."/>
            <person name="Sandor L."/>
            <person name="Lipzen A."/>
            <person name="Clum A."/>
            <person name="Barry K."/>
            <person name="Grigoriev I.V."/>
            <person name="Martin F.M."/>
            <person name="Stajich J.E."/>
            <person name="Smith M.E."/>
            <person name="Bonito G."/>
            <person name="Spatafora J.W."/>
        </authorList>
    </citation>
    <scope>NUCLEOTIDE SEQUENCE [LARGE SCALE GENOMIC DNA]</scope>
    <source>
        <strain evidence="2 3">AD002</strain>
    </source>
</reference>
<gene>
    <name evidence="2" type="ORF">BC938DRAFT_482270</name>
</gene>
<evidence type="ECO:0000256" key="1">
    <source>
        <dbReference type="SAM" id="MobiDB-lite"/>
    </source>
</evidence>
<organism evidence="2 3">
    <name type="scientific">Jimgerdemannia flammicorona</name>
    <dbReference type="NCBI Taxonomy" id="994334"/>
    <lineage>
        <taxon>Eukaryota</taxon>
        <taxon>Fungi</taxon>
        <taxon>Fungi incertae sedis</taxon>
        <taxon>Mucoromycota</taxon>
        <taxon>Mucoromycotina</taxon>
        <taxon>Endogonomycetes</taxon>
        <taxon>Endogonales</taxon>
        <taxon>Endogonaceae</taxon>
        <taxon>Jimgerdemannia</taxon>
    </lineage>
</organism>
<sequence>MDQLNTKFSVRKPTKSDDEDSFPPPPPVGTPPEFTSIDGRRYSNKGNASYILPNDNTESTRLNSQHYQSRYLFQGSFNSPMTEELKKGIKVLDVGCGTVATALRMRDIDTTVIARLEPMFVSAGIGPVTHLSTQWPLGWDPTNTQYTKMSKEGIKPQILAALGIADKEYTKHFDNVELEFGEYKPHFDLEFYYGRKNGASKSS</sequence>
<evidence type="ECO:0000313" key="3">
    <source>
        <dbReference type="Proteomes" id="UP000274822"/>
    </source>
</evidence>
<keyword evidence="3" id="KW-1185">Reference proteome</keyword>
<name>A0A433QEC8_9FUNG</name>
<comment type="caution">
    <text evidence="2">The sequence shown here is derived from an EMBL/GenBank/DDBJ whole genome shotgun (WGS) entry which is preliminary data.</text>
</comment>
<accession>A0A433QEC8</accession>
<evidence type="ECO:0008006" key="4">
    <source>
        <dbReference type="Google" id="ProtNLM"/>
    </source>
</evidence>